<dbReference type="Gene3D" id="3.90.550.10">
    <property type="entry name" value="Spore Coat Polysaccharide Biosynthesis Protein SpsA, Chain A"/>
    <property type="match status" value="1"/>
</dbReference>
<keyword evidence="15" id="KW-1185">Reference proteome</keyword>
<proteinExistence type="inferred from homology"/>
<evidence type="ECO:0000256" key="8">
    <source>
        <dbReference type="ARBA" id="ARBA00022679"/>
    </source>
</evidence>
<evidence type="ECO:0000256" key="5">
    <source>
        <dbReference type="ARBA" id="ARBA00022475"/>
    </source>
</evidence>
<sequence>MDEAVNENFIGEVLPASPYSSHRRDAGPWRHLPHSAPLDMPTQDFAKPVEVVAEIRRRGYWVPRTAIFAGAAVLTAAFAQELFTILSFVVITPVQFLFLILSTIAFGWIAIGSLSAALGFLPLFTGERPDTIEPPLPTSPLTSRTALLFPVYHEDPARIAGAVEAMVRELEHLGRNQNFDVFILSDTRGDEDGEKEAAVYRALSGQLDEIASIYYRRRIKNTGRKSGNIADWVERFGAAYESFIILDGDSVMSGGTLVSLAAAMEADPKAGLIQTVPRLVGGETLLQRLQQFASNTYGPAVAAGLAFWHRDQGNYWGHNAIIRTTAFAEAAGLPELAGRKPFGGHIMSHDFVEAVLLQRAGYGVHMMPSLEGSYEGMPPNIIDVVVRDRRWAQGNLQHLAIVSQPGLTPMGRLHLGMGAASYLISGVWAMSLIVGVVLALQGQQMIPSYFRDDKTLFPIWPTIDPGAALRLFMATMIVVLLPKALGLLLAWQQARREGTFFGAIRVTIGVLVETVYSMLIAPIFMVTQTVGAAEILAGRDSGWSAQKRGDGALTFDDAMWFARWHTAIGGIVGAIAWTVSPALLAWMSPVILGLVLAGPVSWLTSLKAGAFERWALATNEDRKPPAVLVDAGHRSRDWARKIATPGGLTQQPDAAAA</sequence>
<dbReference type="InterPro" id="IPR001173">
    <property type="entry name" value="Glyco_trans_2-like"/>
</dbReference>
<dbReference type="Proteomes" id="UP000199423">
    <property type="component" value="Unassembled WGS sequence"/>
</dbReference>
<dbReference type="SUPFAM" id="SSF53448">
    <property type="entry name" value="Nucleotide-diphospho-sugar transferases"/>
    <property type="match status" value="1"/>
</dbReference>
<evidence type="ECO:0000256" key="12">
    <source>
        <dbReference type="SAM" id="Phobius"/>
    </source>
</evidence>
<evidence type="ECO:0000259" key="13">
    <source>
        <dbReference type="Pfam" id="PF13632"/>
    </source>
</evidence>
<dbReference type="NCBIfam" id="NF003962">
    <property type="entry name" value="PRK05454.2-5"/>
    <property type="match status" value="1"/>
</dbReference>
<dbReference type="RefSeq" id="WP_092869260.1">
    <property type="nucleotide sequence ID" value="NZ_FPCH01000004.1"/>
</dbReference>
<keyword evidence="10 12" id="KW-1133">Transmembrane helix</keyword>
<feature type="transmembrane region" description="Helical" evidence="12">
    <location>
        <begin position="66"/>
        <end position="90"/>
    </location>
</feature>
<dbReference type="GO" id="GO:0005886">
    <property type="term" value="C:plasma membrane"/>
    <property type="evidence" value="ECO:0007669"/>
    <property type="project" value="UniProtKB-SubCell"/>
</dbReference>
<keyword evidence="8 14" id="KW-0808">Transferase</keyword>
<evidence type="ECO:0000256" key="7">
    <source>
        <dbReference type="ARBA" id="ARBA00022676"/>
    </source>
</evidence>
<comment type="subcellular location">
    <subcellularLocation>
        <location evidence="1">Cell inner membrane</location>
        <topology evidence="1">Multi-pass membrane protein</topology>
    </subcellularLocation>
</comment>
<feature type="transmembrane region" description="Helical" evidence="12">
    <location>
        <begin position="419"/>
        <end position="440"/>
    </location>
</feature>
<gene>
    <name evidence="14" type="ORF">SAMN04488557_3723</name>
</gene>
<dbReference type="InterPro" id="IPR050321">
    <property type="entry name" value="Glycosyltr_2/OpgH_subfam"/>
</dbReference>
<dbReference type="STRING" id="51670.SAMN04488557_3723"/>
<dbReference type="Pfam" id="PF13632">
    <property type="entry name" value="Glyco_trans_2_3"/>
    <property type="match status" value="1"/>
</dbReference>
<evidence type="ECO:0000256" key="2">
    <source>
        <dbReference type="ARBA" id="ARBA00005001"/>
    </source>
</evidence>
<dbReference type="CDD" id="cd04191">
    <property type="entry name" value="Glucan_BSP_MdoH"/>
    <property type="match status" value="1"/>
</dbReference>
<dbReference type="InterPro" id="IPR029044">
    <property type="entry name" value="Nucleotide-diphossugar_trans"/>
</dbReference>
<feature type="domain" description="Glycosyltransferase 2-like" evidence="13">
    <location>
        <begin position="243"/>
        <end position="442"/>
    </location>
</feature>
<accession>A0A1I7NV64</accession>
<evidence type="ECO:0000313" key="15">
    <source>
        <dbReference type="Proteomes" id="UP000199423"/>
    </source>
</evidence>
<evidence type="ECO:0000256" key="6">
    <source>
        <dbReference type="ARBA" id="ARBA00022519"/>
    </source>
</evidence>
<feature type="transmembrane region" description="Helical" evidence="12">
    <location>
        <begin position="503"/>
        <end position="524"/>
    </location>
</feature>
<dbReference type="GO" id="GO:0016758">
    <property type="term" value="F:hexosyltransferase activity"/>
    <property type="evidence" value="ECO:0007669"/>
    <property type="project" value="TreeGrafter"/>
</dbReference>
<protein>
    <recommendedName>
        <fullName evidence="4">Glucans biosynthesis glucosyltransferase H</fullName>
    </recommendedName>
</protein>
<evidence type="ECO:0000256" key="11">
    <source>
        <dbReference type="ARBA" id="ARBA00023136"/>
    </source>
</evidence>
<evidence type="ECO:0000256" key="10">
    <source>
        <dbReference type="ARBA" id="ARBA00022989"/>
    </source>
</evidence>
<dbReference type="EMBL" id="FPCH01000004">
    <property type="protein sequence ID" value="SFV38547.1"/>
    <property type="molecule type" value="Genomic_DNA"/>
</dbReference>
<keyword evidence="9 12" id="KW-0812">Transmembrane</keyword>
<keyword evidence="7" id="KW-0328">Glycosyltransferase</keyword>
<feature type="transmembrane region" description="Helical" evidence="12">
    <location>
        <begin position="96"/>
        <end position="121"/>
    </location>
</feature>
<feature type="transmembrane region" description="Helical" evidence="12">
    <location>
        <begin position="467"/>
        <end position="491"/>
    </location>
</feature>
<dbReference type="PANTHER" id="PTHR43867:SF5">
    <property type="entry name" value="GLUCANS BIOSYNTHESIS GLUCOSYLTRANSFERASE H"/>
    <property type="match status" value="1"/>
</dbReference>
<feature type="transmembrane region" description="Helical" evidence="12">
    <location>
        <begin position="583"/>
        <end position="603"/>
    </location>
</feature>
<keyword evidence="5" id="KW-1003">Cell membrane</keyword>
<keyword evidence="6" id="KW-0997">Cell inner membrane</keyword>
<dbReference type="NCBIfam" id="NF003958">
    <property type="entry name" value="PRK05454.2-1"/>
    <property type="match status" value="1"/>
</dbReference>
<evidence type="ECO:0000256" key="3">
    <source>
        <dbReference type="ARBA" id="ARBA00009337"/>
    </source>
</evidence>
<comment type="similarity">
    <text evidence="3">Belongs to the glycosyltransferase 2 family. OpgH subfamily.</text>
</comment>
<dbReference type="AlphaFoldDB" id="A0A1I7NV64"/>
<evidence type="ECO:0000256" key="9">
    <source>
        <dbReference type="ARBA" id="ARBA00022692"/>
    </source>
</evidence>
<name>A0A1I7NV64_9HYPH</name>
<organism evidence="14 15">
    <name type="scientific">Hyphomicrobium facile</name>
    <dbReference type="NCBI Taxonomy" id="51670"/>
    <lineage>
        <taxon>Bacteria</taxon>
        <taxon>Pseudomonadati</taxon>
        <taxon>Pseudomonadota</taxon>
        <taxon>Alphaproteobacteria</taxon>
        <taxon>Hyphomicrobiales</taxon>
        <taxon>Hyphomicrobiaceae</taxon>
        <taxon>Hyphomicrobium</taxon>
    </lineage>
</organism>
<dbReference type="PANTHER" id="PTHR43867">
    <property type="entry name" value="CELLULOSE SYNTHASE CATALYTIC SUBUNIT A [UDP-FORMING]"/>
    <property type="match status" value="1"/>
</dbReference>
<comment type="pathway">
    <text evidence="2">Glycan metabolism; osmoregulated periplasmic glucan (OPG) biosynthesis.</text>
</comment>
<evidence type="ECO:0000256" key="4">
    <source>
        <dbReference type="ARBA" id="ARBA00020585"/>
    </source>
</evidence>
<dbReference type="OrthoDB" id="9775281at2"/>
<reference evidence="15" key="1">
    <citation type="submission" date="2016-10" db="EMBL/GenBank/DDBJ databases">
        <authorList>
            <person name="Varghese N."/>
            <person name="Submissions S."/>
        </authorList>
    </citation>
    <scope>NUCLEOTIDE SEQUENCE [LARGE SCALE GENOMIC DNA]</scope>
    <source>
        <strain evidence="15">DSM 1565</strain>
    </source>
</reference>
<evidence type="ECO:0000313" key="14">
    <source>
        <dbReference type="EMBL" id="SFV38547.1"/>
    </source>
</evidence>
<keyword evidence="11 12" id="KW-0472">Membrane</keyword>
<evidence type="ECO:0000256" key="1">
    <source>
        <dbReference type="ARBA" id="ARBA00004429"/>
    </source>
</evidence>